<dbReference type="EMBL" id="CM037154">
    <property type="protein sequence ID" value="KAH7862060.1"/>
    <property type="molecule type" value="Genomic_DNA"/>
</dbReference>
<comment type="caution">
    <text evidence="1">The sequence shown here is derived from an EMBL/GenBank/DDBJ whole genome shotgun (WGS) entry which is preliminary data.</text>
</comment>
<organism evidence="1 2">
    <name type="scientific">Vaccinium darrowii</name>
    <dbReference type="NCBI Taxonomy" id="229202"/>
    <lineage>
        <taxon>Eukaryota</taxon>
        <taxon>Viridiplantae</taxon>
        <taxon>Streptophyta</taxon>
        <taxon>Embryophyta</taxon>
        <taxon>Tracheophyta</taxon>
        <taxon>Spermatophyta</taxon>
        <taxon>Magnoliopsida</taxon>
        <taxon>eudicotyledons</taxon>
        <taxon>Gunneridae</taxon>
        <taxon>Pentapetalae</taxon>
        <taxon>asterids</taxon>
        <taxon>Ericales</taxon>
        <taxon>Ericaceae</taxon>
        <taxon>Vaccinioideae</taxon>
        <taxon>Vaccinieae</taxon>
        <taxon>Vaccinium</taxon>
    </lineage>
</organism>
<sequence length="626" mass="72164">MREGGGAAPPPLEKTLAEDVNERERLKVFFLYKEDKGLRYNAPDSRRGDATMGCVGSSAYLMADWVATVALGKISDAKVDNDNDNALRAIWAPLLLLHLGGPDTITAYSLEDNQLWVRHLLGLVVQLSVSIYVILMSWQRSWFSFLSFLALVAGIIKYGERTWVLKSVSSDKTGHIVPFLYLKPKDHGDNYVRVVTSARYHLMVFKGFMEYYDWKSYATQTGGIFADKNFFWNVLEVVFMREEEKWHKVDVAITEVLLVGALMLEIYSVIALHLSSDWAMLWLITCSKCEAVIKLRSKIPWLFKKKKNWSNRIGQFDILSFCLKNVQADQKFSRRILGGLLEIINCKDEFNRYVHRTFVDDCSHLYSVITDYCQVLASSTLGLDVDKTSVFNEERKLLNILGPDYRSNTPSGIIYIHILTEIFYYYDWPVVASESPRFYEENRKTTRTLSHYMMYLLVVHPSLLSISKFVSDEHLSMIYTKYRINKVDTRDVREVCQHIFTSEHYNSLPQGIEYLKGKPKAERWKILKFVWLRMLCYAAIKCQKDIHLQQLRQGGELLTLLWFFLPQCVRTLGDVSYDFDSSFALNEGSHAEKNRDTPCSLDSCFALDEGASHAEKNRDTPCSLDV</sequence>
<name>A0ACB7Z8L0_9ERIC</name>
<proteinExistence type="predicted"/>
<evidence type="ECO:0000313" key="1">
    <source>
        <dbReference type="EMBL" id="KAH7862060.1"/>
    </source>
</evidence>
<dbReference type="Proteomes" id="UP000828048">
    <property type="component" value="Chromosome 4"/>
</dbReference>
<reference evidence="1 2" key="1">
    <citation type="journal article" date="2021" name="Hortic Res">
        <title>High-quality reference genome and annotation aids understanding of berry development for evergreen blueberry (Vaccinium darrowii).</title>
        <authorList>
            <person name="Yu J."/>
            <person name="Hulse-Kemp A.M."/>
            <person name="Babiker E."/>
            <person name="Staton M."/>
        </authorList>
    </citation>
    <scope>NUCLEOTIDE SEQUENCE [LARGE SCALE GENOMIC DNA]</scope>
    <source>
        <strain evidence="2">cv. NJ 8807/NJ 8810</strain>
        <tissue evidence="1">Young leaf</tissue>
    </source>
</reference>
<evidence type="ECO:0000313" key="2">
    <source>
        <dbReference type="Proteomes" id="UP000828048"/>
    </source>
</evidence>
<protein>
    <submittedName>
        <fullName evidence="1">Uncharacterized protein</fullName>
    </submittedName>
</protein>
<gene>
    <name evidence="1" type="ORF">Vadar_034247</name>
</gene>
<accession>A0ACB7Z8L0</accession>
<keyword evidence="2" id="KW-1185">Reference proteome</keyword>